<sequence length="43" mass="5032">MHQKKRRCRLAVQQNLVIYRKHACRANAHRSVPPLTVDTLQHG</sequence>
<organism evidence="1 2">
    <name type="scientific">Bordetella hinzii OH87 BAL007II</name>
    <dbReference type="NCBI Taxonomy" id="1331262"/>
    <lineage>
        <taxon>Bacteria</taxon>
        <taxon>Pseudomonadati</taxon>
        <taxon>Pseudomonadota</taxon>
        <taxon>Betaproteobacteria</taxon>
        <taxon>Burkholderiales</taxon>
        <taxon>Alcaligenaceae</taxon>
        <taxon>Bordetella</taxon>
    </lineage>
</organism>
<dbReference type="Proteomes" id="UP000025748">
    <property type="component" value="Unassembled WGS sequence"/>
</dbReference>
<accession>A0ABR4QUY9</accession>
<keyword evidence="2" id="KW-1185">Reference proteome</keyword>
<gene>
    <name evidence="1" type="ORF">L544_1229</name>
</gene>
<dbReference type="EMBL" id="JHEM01000034">
    <property type="protein sequence ID" value="KCB21323.1"/>
    <property type="molecule type" value="Genomic_DNA"/>
</dbReference>
<evidence type="ECO:0000313" key="1">
    <source>
        <dbReference type="EMBL" id="KCB21323.1"/>
    </source>
</evidence>
<comment type="caution">
    <text evidence="1">The sequence shown here is derived from an EMBL/GenBank/DDBJ whole genome shotgun (WGS) entry which is preliminary data.</text>
</comment>
<evidence type="ECO:0000313" key="2">
    <source>
        <dbReference type="Proteomes" id="UP000025748"/>
    </source>
</evidence>
<protein>
    <submittedName>
        <fullName evidence="1">Uncharacterized protein</fullName>
    </submittedName>
</protein>
<proteinExistence type="predicted"/>
<reference evidence="1 2" key="1">
    <citation type="submission" date="2014-03" db="EMBL/GenBank/DDBJ databases">
        <title>Genome sequence of Bordetella hinzii.</title>
        <authorList>
            <person name="Register K."/>
            <person name="Harvill E."/>
            <person name="Goodfield L.L."/>
            <person name="Ivanov Y.V."/>
            <person name="Meyer J.A."/>
            <person name="Muse S.J."/>
            <person name="Jacobs N."/>
            <person name="Bendor L."/>
            <person name="Smallridge W.E."/>
            <person name="Brinkac L.M."/>
            <person name="Sanka R."/>
            <person name="Kim M."/>
            <person name="Losada L."/>
        </authorList>
    </citation>
    <scope>NUCLEOTIDE SEQUENCE [LARGE SCALE GENOMIC DNA]</scope>
    <source>
        <strain evidence="1 2">OH87 BAL007II</strain>
    </source>
</reference>
<name>A0ABR4QUY9_9BORD</name>